<evidence type="ECO:0000259" key="3">
    <source>
        <dbReference type="Pfam" id="PF13514"/>
    </source>
</evidence>
<feature type="coiled-coil region" evidence="1">
    <location>
        <begin position="679"/>
        <end position="706"/>
    </location>
</feature>
<dbReference type="PATRIC" id="fig|1588748.3.peg.1273"/>
<reference evidence="5" key="1">
    <citation type="submission" date="2016-01" db="EMBL/GenBank/DDBJ databases">
        <authorList>
            <person name="Mitreva M."/>
            <person name="Pepin K.H."/>
            <person name="Mihindukulasuriya K.A."/>
            <person name="Fulton R."/>
            <person name="Fronick C."/>
            <person name="O'Laughlin M."/>
            <person name="Miner T."/>
            <person name="Herter B."/>
            <person name="Rosa B.A."/>
            <person name="Cordes M."/>
            <person name="Tomlinson C."/>
            <person name="Wollam A."/>
            <person name="Palsikar V.B."/>
            <person name="Mardis E.R."/>
            <person name="Wilson R.K."/>
        </authorList>
    </citation>
    <scope>NUCLEOTIDE SEQUENCE [LARGE SCALE GENOMIC DNA]</scope>
    <source>
        <strain evidence="5">KA00182</strain>
    </source>
</reference>
<proteinExistence type="predicted"/>
<dbReference type="InterPro" id="IPR038734">
    <property type="entry name" value="YhaN_AAA"/>
</dbReference>
<dbReference type="PANTHER" id="PTHR41259">
    <property type="entry name" value="DOUBLE-STRAND BREAK REPAIR RAD50 ATPASE, PUTATIVE-RELATED"/>
    <property type="match status" value="1"/>
</dbReference>
<dbReference type="AlphaFoldDB" id="A0A134CEE2"/>
<feature type="domain" description="YhaN AAA" evidence="3">
    <location>
        <begin position="1"/>
        <end position="184"/>
    </location>
</feature>
<keyword evidence="2" id="KW-0812">Transmembrane</keyword>
<dbReference type="PANTHER" id="PTHR41259:SF1">
    <property type="entry name" value="DOUBLE-STRAND BREAK REPAIR RAD50 ATPASE, PUTATIVE-RELATED"/>
    <property type="match status" value="1"/>
</dbReference>
<dbReference type="RefSeq" id="WP_062486261.1">
    <property type="nucleotide sequence ID" value="NZ_KQ960953.1"/>
</dbReference>
<protein>
    <recommendedName>
        <fullName evidence="3">YhaN AAA domain-containing protein</fullName>
    </recommendedName>
</protein>
<keyword evidence="2" id="KW-1133">Transmembrane helix</keyword>
<dbReference type="STRING" id="1588748.HMPREF3182_01317"/>
<feature type="transmembrane region" description="Helical" evidence="2">
    <location>
        <begin position="463"/>
        <end position="484"/>
    </location>
</feature>
<evidence type="ECO:0000313" key="4">
    <source>
        <dbReference type="EMBL" id="KXB90562.1"/>
    </source>
</evidence>
<keyword evidence="1" id="KW-0175">Coiled coil</keyword>
<accession>A0A134CEE2</accession>
<dbReference type="Proteomes" id="UP000070160">
    <property type="component" value="Unassembled WGS sequence"/>
</dbReference>
<evidence type="ECO:0000256" key="1">
    <source>
        <dbReference type="SAM" id="Coils"/>
    </source>
</evidence>
<gene>
    <name evidence="4" type="ORF">HMPREF3182_01317</name>
</gene>
<dbReference type="InterPro" id="IPR027417">
    <property type="entry name" value="P-loop_NTPase"/>
</dbReference>
<feature type="coiled-coil region" evidence="1">
    <location>
        <begin position="761"/>
        <end position="822"/>
    </location>
</feature>
<evidence type="ECO:0000313" key="5">
    <source>
        <dbReference type="Proteomes" id="UP000070160"/>
    </source>
</evidence>
<comment type="caution">
    <text evidence="4">The sequence shown here is derived from an EMBL/GenBank/DDBJ whole genome shotgun (WGS) entry which is preliminary data.</text>
</comment>
<dbReference type="EMBL" id="LSDT01000046">
    <property type="protein sequence ID" value="KXB90562.1"/>
    <property type="molecule type" value="Genomic_DNA"/>
</dbReference>
<organism evidence="4 5">
    <name type="scientific">Megasphaera hutchinsoni</name>
    <dbReference type="NCBI Taxonomy" id="1588748"/>
    <lineage>
        <taxon>Bacteria</taxon>
        <taxon>Bacillati</taxon>
        <taxon>Bacillota</taxon>
        <taxon>Negativicutes</taxon>
        <taxon>Veillonellales</taxon>
        <taxon>Veillonellaceae</taxon>
        <taxon>Megasphaera</taxon>
    </lineage>
</organism>
<keyword evidence="2" id="KW-0472">Membrane</keyword>
<sequence>MKITQMHLDDFGIYHHVEWTPPEQGLMIIHGPNESGKTTLMKYVRSMFFGYPRGEWKGFFGHIDIRRHTGKAYRIYRNEKEFYIADGDTILYEEPSTMWWHGLDRQTYDKIFAIGLEDLQGFKILSNEEVRSHFFSIEGGVRMGTTRREFIRRMGELLVPSSQGKKVINVLLQEQKEYAYRIDKLVYDEDEFAQLQAQEKRSYEEVNQLRLQQEELKMQMEQVLLTMSAWNIYQRGQAAQKKMQELASISQFPQEGLQQESEIESNISRLTTQIQKQQRLYQEKNTYHDEWKHWEICGKTIEKVYDKVHEWKQYEQILQEKEQQAVQWKQALEQEERKLRPYFGTSIARQVDWQDGFLVAQKYAQVWQQLLAWKARKPKSGWISSTPEYDQAEKTEAYWQQQGPRIEELQQLIHTWQKIQAVWEMIEQDKQTPKRGLMWGIGGSLSISIISAGLAFWQVVPLFWGYMVAVFFLIVLVILGYMLLMGTYTPKKEVVHEQLQEVENKICLLSKQGNLGLDGDFKCALWQQKIEDMKRQYAHWQADYSKYVWKKEQKELYQSVYGQWKNEGKQLKASVRDVMDEWKKWYEVQGIRHLPHTDFMLIQQAWKRWYSYQQQLCAWKDEKVQIQRQVEDLTVQVKQLFKELSFAENVTPDNVILLYKKWQTIRVQAEVAREQDHQRVIQKQQEEQLQREKARWEEKQRQLFQAVRVKTSGEFRDKALQYQQFCQYKEIYRQSEDHLRLLAKTSQVLKQLKYDLQHYTVKDWQDKRIQYEQKIKELEQKIADIVEHRGSIVERLSQMAKNEEYNRLLQEQQHRKALLDNQVDNWLMYMFAEHMMGEAQAYYERVRQPIVIRKAGEYLQEMTARKYTLQASFDGKQLYAVDNTQRRIPEKQWSSGLGDQIYLAVRISLAVVFSQQLEPMPIVLDDILVRFDEERQKAALRFLANVGKKEQVFLFTCSRMTRNIAIEVQQEEGLIDSGIHIFEINKGSIQPINE</sequence>
<dbReference type="SUPFAM" id="SSF52540">
    <property type="entry name" value="P-loop containing nucleoside triphosphate hydrolases"/>
    <property type="match status" value="1"/>
</dbReference>
<feature type="transmembrane region" description="Helical" evidence="2">
    <location>
        <begin position="437"/>
        <end position="457"/>
    </location>
</feature>
<keyword evidence="5" id="KW-1185">Reference proteome</keyword>
<dbReference type="Gene3D" id="3.40.50.300">
    <property type="entry name" value="P-loop containing nucleotide triphosphate hydrolases"/>
    <property type="match status" value="2"/>
</dbReference>
<feature type="coiled-coil region" evidence="1">
    <location>
        <begin position="623"/>
        <end position="650"/>
    </location>
</feature>
<name>A0A134CEE2_9FIRM</name>
<evidence type="ECO:0000256" key="2">
    <source>
        <dbReference type="SAM" id="Phobius"/>
    </source>
</evidence>
<dbReference type="Pfam" id="PF13514">
    <property type="entry name" value="AAA_27"/>
    <property type="match status" value="1"/>
</dbReference>